<keyword evidence="7" id="KW-0067">ATP-binding</keyword>
<dbReference type="PANTHER" id="PTHR32057">
    <property type="entry name" value="PROTEIN ADENYLYLTRANSFERASE SELO, MITOCHONDRIAL"/>
    <property type="match status" value="1"/>
</dbReference>
<gene>
    <name evidence="10" type="ORF">MEQU1_003587</name>
</gene>
<accession>A0AAF0EHY5</accession>
<evidence type="ECO:0000256" key="2">
    <source>
        <dbReference type="ARBA" id="ARBA00009747"/>
    </source>
</evidence>
<keyword evidence="8" id="KW-0460">Magnesium</keyword>
<evidence type="ECO:0000256" key="9">
    <source>
        <dbReference type="ARBA" id="ARBA00031547"/>
    </source>
</evidence>
<evidence type="ECO:0000256" key="3">
    <source>
        <dbReference type="ARBA" id="ARBA00022679"/>
    </source>
</evidence>
<dbReference type="GO" id="GO:0005524">
    <property type="term" value="F:ATP binding"/>
    <property type="evidence" value="ECO:0007669"/>
    <property type="project" value="UniProtKB-KW"/>
</dbReference>
<dbReference type="AlphaFoldDB" id="A0AAF0EHY5"/>
<organism evidence="10 11">
    <name type="scientific">Malassezia equina</name>
    <dbReference type="NCBI Taxonomy" id="1381935"/>
    <lineage>
        <taxon>Eukaryota</taxon>
        <taxon>Fungi</taxon>
        <taxon>Dikarya</taxon>
        <taxon>Basidiomycota</taxon>
        <taxon>Ustilaginomycotina</taxon>
        <taxon>Malasseziomycetes</taxon>
        <taxon>Malasseziales</taxon>
        <taxon>Malasseziaceae</taxon>
        <taxon>Malassezia</taxon>
    </lineage>
</organism>
<evidence type="ECO:0000256" key="8">
    <source>
        <dbReference type="ARBA" id="ARBA00022842"/>
    </source>
</evidence>
<evidence type="ECO:0000256" key="4">
    <source>
        <dbReference type="ARBA" id="ARBA00022695"/>
    </source>
</evidence>
<comment type="similarity">
    <text evidence="2">Belongs to the SELO family.</text>
</comment>
<keyword evidence="11" id="KW-1185">Reference proteome</keyword>
<dbReference type="GO" id="GO:0046872">
    <property type="term" value="F:metal ion binding"/>
    <property type="evidence" value="ECO:0007669"/>
    <property type="project" value="UniProtKB-KW"/>
</dbReference>
<comment type="cofactor">
    <cofactor evidence="1">
        <name>Mg(2+)</name>
        <dbReference type="ChEBI" id="CHEBI:18420"/>
    </cofactor>
</comment>
<proteinExistence type="inferred from homology"/>
<dbReference type="Proteomes" id="UP001214415">
    <property type="component" value="Chromosome 8"/>
</dbReference>
<reference evidence="10" key="1">
    <citation type="submission" date="2023-03" db="EMBL/GenBank/DDBJ databases">
        <title>Mating type loci evolution in Malassezia.</title>
        <authorList>
            <person name="Coelho M.A."/>
        </authorList>
    </citation>
    <scope>NUCLEOTIDE SEQUENCE</scope>
    <source>
        <strain evidence="10">CBS 12830</strain>
    </source>
</reference>
<sequence length="706" mass="77999">MPRYRPLSLPRVPLAQQLTANLIPDPVTPTPAALVATPISFPSLLRRARAVRDGAHFSYVSPLPLPFPYDIPVDAQMDRNERIEQTLRTYEAPMPPYGEAHAAPVAPGRRTPPYPDARLVAFSPDTHATCVPHLDVGDTAAWIASTSGQVAASSGPSLGLDEAALYGEAVPGHEAQARQALSEWASGRAVCITFDPAYRVSESDGAGVHFLARDEVPEKNIKEALSALHASQRSLDTAKTHAPWSLRYGGHQFGEWAGQLGDGRAVSLLETQHPTTGARWDVQLKGAGRTPYSRFADGLATLKSSVREFLASEYMTALQIPTSRALCVVSLPATRVERERVQTAALTLRLASSWLRIGNFEIHSNRGEWESVRVLGEYVARELFGWTDVVKGASDAPRRPWAQRLVREVGERNARTWALWQVYGFMHGVLNTDNIALLGETIDYGPYGFMDVFDEDRACNHSDWMHRYTYRQQPAMLLFAIERLYDALAPLIGFEEVHERAPQPGELLAASAQDVALWADAAEAHRASVCTAVEDTMHRAWEHGWAQRLGIRTKAASIKELVLSLLEALRGLDMTHALRALCTLDLDAVQEQAAARILVERSAPPGTDVGEAERALTAWLPTYKAWRARDPRDSAEVRASMCAFNPSFVLRNWLIDEVTERLEQANDTAFLERVRSLCAHPFDDQTDAELGRIGVPLHERLPSCSS</sequence>
<dbReference type="GO" id="GO:0005739">
    <property type="term" value="C:mitochondrion"/>
    <property type="evidence" value="ECO:0007669"/>
    <property type="project" value="TreeGrafter"/>
</dbReference>
<protein>
    <recommendedName>
        <fullName evidence="9">Selenoprotein O</fullName>
    </recommendedName>
</protein>
<dbReference type="InterPro" id="IPR003846">
    <property type="entry name" value="SelO"/>
</dbReference>
<dbReference type="GO" id="GO:0070733">
    <property type="term" value="F:AMPylase activity"/>
    <property type="evidence" value="ECO:0007669"/>
    <property type="project" value="TreeGrafter"/>
</dbReference>
<evidence type="ECO:0000313" key="10">
    <source>
        <dbReference type="EMBL" id="WFD24881.1"/>
    </source>
</evidence>
<evidence type="ECO:0000256" key="5">
    <source>
        <dbReference type="ARBA" id="ARBA00022723"/>
    </source>
</evidence>
<dbReference type="EMBL" id="CP119907">
    <property type="protein sequence ID" value="WFD24881.1"/>
    <property type="molecule type" value="Genomic_DNA"/>
</dbReference>
<keyword evidence="6" id="KW-0547">Nucleotide-binding</keyword>
<keyword evidence="3" id="KW-0808">Transferase</keyword>
<name>A0AAF0EHY5_9BASI</name>
<evidence type="ECO:0000256" key="1">
    <source>
        <dbReference type="ARBA" id="ARBA00001946"/>
    </source>
</evidence>
<dbReference type="Pfam" id="PF02696">
    <property type="entry name" value="SelO"/>
    <property type="match status" value="1"/>
</dbReference>
<keyword evidence="5" id="KW-0479">Metal-binding</keyword>
<evidence type="ECO:0000313" key="11">
    <source>
        <dbReference type="Proteomes" id="UP001214415"/>
    </source>
</evidence>
<evidence type="ECO:0000256" key="7">
    <source>
        <dbReference type="ARBA" id="ARBA00022840"/>
    </source>
</evidence>
<dbReference type="PANTHER" id="PTHR32057:SF14">
    <property type="entry name" value="PROTEIN ADENYLYLTRANSFERASE SELO, MITOCHONDRIAL"/>
    <property type="match status" value="1"/>
</dbReference>
<keyword evidence="4" id="KW-0548">Nucleotidyltransferase</keyword>
<evidence type="ECO:0000256" key="6">
    <source>
        <dbReference type="ARBA" id="ARBA00022741"/>
    </source>
</evidence>